<dbReference type="OrthoDB" id="9796076at2"/>
<accession>A0A1M5RTA8</accession>
<reference evidence="4 5" key="1">
    <citation type="submission" date="2016-11" db="EMBL/GenBank/DDBJ databases">
        <authorList>
            <person name="Jaros S."/>
            <person name="Januszkiewicz K."/>
            <person name="Wedrychowicz H."/>
        </authorList>
    </citation>
    <scope>NUCLEOTIDE SEQUENCE [LARGE SCALE GENOMIC DNA]</scope>
    <source>
        <strain evidence="4 5">DSM 16917</strain>
    </source>
</reference>
<dbReference type="PANTHER" id="PTHR33495:SF2">
    <property type="entry name" value="ANTI-SIGMA FACTOR ANTAGONIST TM_1081-RELATED"/>
    <property type="match status" value="1"/>
</dbReference>
<dbReference type="SUPFAM" id="SSF52091">
    <property type="entry name" value="SpoIIaa-like"/>
    <property type="match status" value="1"/>
</dbReference>
<dbReference type="CDD" id="cd07043">
    <property type="entry name" value="STAS_anti-anti-sigma_factors"/>
    <property type="match status" value="1"/>
</dbReference>
<dbReference type="Proteomes" id="UP000184268">
    <property type="component" value="Unassembled WGS sequence"/>
</dbReference>
<protein>
    <recommendedName>
        <fullName evidence="2">Anti-sigma factor antagonist</fullName>
    </recommendedName>
</protein>
<dbReference type="PANTHER" id="PTHR33495">
    <property type="entry name" value="ANTI-SIGMA FACTOR ANTAGONIST TM_1081-RELATED-RELATED"/>
    <property type="match status" value="1"/>
</dbReference>
<dbReference type="InterPro" id="IPR003658">
    <property type="entry name" value="Anti-sigma_ant"/>
</dbReference>
<gene>
    <name evidence="4" type="ORF">SAMN02745129_1741</name>
</gene>
<evidence type="ECO:0000259" key="3">
    <source>
        <dbReference type="PROSITE" id="PS50801"/>
    </source>
</evidence>
<dbReference type="InterPro" id="IPR036513">
    <property type="entry name" value="STAS_dom_sf"/>
</dbReference>
<evidence type="ECO:0000256" key="2">
    <source>
        <dbReference type="RuleBase" id="RU003749"/>
    </source>
</evidence>
<proteinExistence type="inferred from homology"/>
<dbReference type="InterPro" id="IPR002645">
    <property type="entry name" value="STAS_dom"/>
</dbReference>
<dbReference type="STRING" id="299255.SAMN02745129_1741"/>
<evidence type="ECO:0000313" key="4">
    <source>
        <dbReference type="EMBL" id="SHH29430.1"/>
    </source>
</evidence>
<dbReference type="AlphaFoldDB" id="A0A1M5RTA8"/>
<dbReference type="PROSITE" id="PS50801">
    <property type="entry name" value="STAS"/>
    <property type="match status" value="1"/>
</dbReference>
<dbReference type="GO" id="GO:0043856">
    <property type="term" value="F:anti-sigma factor antagonist activity"/>
    <property type="evidence" value="ECO:0007669"/>
    <property type="project" value="InterPro"/>
</dbReference>
<feature type="domain" description="STAS" evidence="3">
    <location>
        <begin position="2"/>
        <end position="117"/>
    </location>
</feature>
<dbReference type="RefSeq" id="WP_067659096.1">
    <property type="nucleotide sequence ID" value="NZ_FQXG01000002.1"/>
</dbReference>
<name>A0A1M5RTA8_9GAMM</name>
<evidence type="ECO:0000256" key="1">
    <source>
        <dbReference type="ARBA" id="ARBA00009013"/>
    </source>
</evidence>
<dbReference type="Pfam" id="PF01740">
    <property type="entry name" value="STAS"/>
    <property type="match status" value="1"/>
</dbReference>
<dbReference type="NCBIfam" id="TIGR00377">
    <property type="entry name" value="ant_ant_sig"/>
    <property type="match status" value="1"/>
</dbReference>
<dbReference type="Gene3D" id="3.30.750.24">
    <property type="entry name" value="STAS domain"/>
    <property type="match status" value="1"/>
</dbReference>
<dbReference type="EMBL" id="FQXG01000002">
    <property type="protein sequence ID" value="SHH29430.1"/>
    <property type="molecule type" value="Genomic_DNA"/>
</dbReference>
<evidence type="ECO:0000313" key="5">
    <source>
        <dbReference type="Proteomes" id="UP000184268"/>
    </source>
</evidence>
<comment type="similarity">
    <text evidence="1 2">Belongs to the anti-sigma-factor antagonist family.</text>
</comment>
<keyword evidence="5" id="KW-1185">Reference proteome</keyword>
<sequence length="117" mass="12802">MEFSTFQTKPQQLTLRLSGALDAEHCAPLEDRLQRLAEQHPSAQLMVDLREVSELDVSGLGALVFLFKRLANRGGQMALCGAQGQPRQLLSLLRVGQVIPMHETLPVAWQGPTALAS</sequence>
<organism evidence="4 5">
    <name type="scientific">Ferrimonas marina</name>
    <dbReference type="NCBI Taxonomy" id="299255"/>
    <lineage>
        <taxon>Bacteria</taxon>
        <taxon>Pseudomonadati</taxon>
        <taxon>Pseudomonadota</taxon>
        <taxon>Gammaproteobacteria</taxon>
        <taxon>Alteromonadales</taxon>
        <taxon>Ferrimonadaceae</taxon>
        <taxon>Ferrimonas</taxon>
    </lineage>
</organism>